<evidence type="ECO:0000313" key="14">
    <source>
        <dbReference type="Proteomes" id="UP000271974"/>
    </source>
</evidence>
<evidence type="ECO:0000256" key="1">
    <source>
        <dbReference type="ARBA" id="ARBA00004141"/>
    </source>
</evidence>
<dbReference type="CDD" id="cd05339">
    <property type="entry name" value="17beta-HSDXI-like_SDR_c"/>
    <property type="match status" value="1"/>
</dbReference>
<comment type="similarity">
    <text evidence="2 12">Belongs to the short-chain dehydrogenases/reductases (SDR) family.</text>
</comment>
<protein>
    <recommendedName>
        <fullName evidence="10">Short-chain dehydrogenase/reductase 3</fullName>
    </recommendedName>
    <alternativeName>
        <fullName evidence="11">Retinal short-chain dehydrogenase/reductase 1</fullName>
    </alternativeName>
</protein>
<evidence type="ECO:0000256" key="11">
    <source>
        <dbReference type="ARBA" id="ARBA00082544"/>
    </source>
</evidence>
<dbReference type="AlphaFoldDB" id="A0A433T3S5"/>
<gene>
    <name evidence="13" type="ORF">EGW08_016082</name>
</gene>
<dbReference type="FunFam" id="3.40.50.720:FF:000131">
    <property type="entry name" value="Short-chain dehydrogenase/reductase 3"/>
    <property type="match status" value="1"/>
</dbReference>
<dbReference type="InterPro" id="IPR020904">
    <property type="entry name" value="Sc_DH/Rdtase_CS"/>
</dbReference>
<evidence type="ECO:0000313" key="13">
    <source>
        <dbReference type="EMBL" id="RUS76170.1"/>
    </source>
</evidence>
<dbReference type="OrthoDB" id="10253736at2759"/>
<keyword evidence="3" id="KW-0812">Transmembrane</keyword>
<evidence type="ECO:0000256" key="4">
    <source>
        <dbReference type="ARBA" id="ARBA00022857"/>
    </source>
</evidence>
<evidence type="ECO:0000256" key="12">
    <source>
        <dbReference type="RuleBase" id="RU000363"/>
    </source>
</evidence>
<dbReference type="GO" id="GO:0016020">
    <property type="term" value="C:membrane"/>
    <property type="evidence" value="ECO:0007669"/>
    <property type="project" value="UniProtKB-SubCell"/>
</dbReference>
<dbReference type="PRINTS" id="PR00081">
    <property type="entry name" value="GDHRDH"/>
</dbReference>
<dbReference type="EMBL" id="RQTK01000683">
    <property type="protein sequence ID" value="RUS76170.1"/>
    <property type="molecule type" value="Genomic_DNA"/>
</dbReference>
<dbReference type="PROSITE" id="PS00061">
    <property type="entry name" value="ADH_SHORT"/>
    <property type="match status" value="1"/>
</dbReference>
<dbReference type="STRING" id="188477.A0A433T3S5"/>
<dbReference type="PRINTS" id="PR00080">
    <property type="entry name" value="SDRFAMILY"/>
</dbReference>
<reference evidence="13 14" key="1">
    <citation type="submission" date="2019-01" db="EMBL/GenBank/DDBJ databases">
        <title>A draft genome assembly of the solar-powered sea slug Elysia chlorotica.</title>
        <authorList>
            <person name="Cai H."/>
            <person name="Li Q."/>
            <person name="Fang X."/>
            <person name="Li J."/>
            <person name="Curtis N.E."/>
            <person name="Altenburger A."/>
            <person name="Shibata T."/>
            <person name="Feng M."/>
            <person name="Maeda T."/>
            <person name="Schwartz J.A."/>
            <person name="Shigenobu S."/>
            <person name="Lundholm N."/>
            <person name="Nishiyama T."/>
            <person name="Yang H."/>
            <person name="Hasebe M."/>
            <person name="Li S."/>
            <person name="Pierce S.K."/>
            <person name="Wang J."/>
        </authorList>
    </citation>
    <scope>NUCLEOTIDE SEQUENCE [LARGE SCALE GENOMIC DNA]</scope>
    <source>
        <strain evidence="13">EC2010</strain>
        <tissue evidence="13">Whole organism of an adult</tissue>
    </source>
</reference>
<evidence type="ECO:0000256" key="10">
    <source>
        <dbReference type="ARBA" id="ARBA00068717"/>
    </source>
</evidence>
<dbReference type="GO" id="GO:0005811">
    <property type="term" value="C:lipid droplet"/>
    <property type="evidence" value="ECO:0007669"/>
    <property type="project" value="TreeGrafter"/>
</dbReference>
<keyword evidence="8" id="KW-0472">Membrane</keyword>
<accession>A0A433T3S5</accession>
<comment type="subcellular location">
    <subcellularLocation>
        <location evidence="1">Membrane</location>
        <topology evidence="1">Multi-pass membrane protein</topology>
    </subcellularLocation>
</comment>
<evidence type="ECO:0000256" key="6">
    <source>
        <dbReference type="ARBA" id="ARBA00023002"/>
    </source>
</evidence>
<dbReference type="GO" id="GO:0052650">
    <property type="term" value="F:all-trans-retinol dehydrogenase (NADP+) activity"/>
    <property type="evidence" value="ECO:0007669"/>
    <property type="project" value="UniProtKB-ARBA"/>
</dbReference>
<evidence type="ECO:0000256" key="3">
    <source>
        <dbReference type="ARBA" id="ARBA00022692"/>
    </source>
</evidence>
<dbReference type="SUPFAM" id="SSF51735">
    <property type="entry name" value="NAD(P)-binding Rossmann-fold domains"/>
    <property type="match status" value="1"/>
</dbReference>
<dbReference type="Pfam" id="PF00106">
    <property type="entry name" value="adh_short"/>
    <property type="match status" value="1"/>
</dbReference>
<comment type="caution">
    <text evidence="13">The sequence shown here is derived from an EMBL/GenBank/DDBJ whole genome shotgun (WGS) entry which is preliminary data.</text>
</comment>
<keyword evidence="7" id="KW-0443">Lipid metabolism</keyword>
<keyword evidence="5" id="KW-1133">Transmembrane helix</keyword>
<comment type="function">
    <text evidence="9">Catalyzes the reduction of all-trans-retinal to all-trans-retinol in the presence of NADPH.</text>
</comment>
<evidence type="ECO:0000256" key="8">
    <source>
        <dbReference type="ARBA" id="ARBA00023136"/>
    </source>
</evidence>
<dbReference type="Gene3D" id="3.40.50.720">
    <property type="entry name" value="NAD(P)-binding Rossmann-like Domain"/>
    <property type="match status" value="1"/>
</dbReference>
<dbReference type="InterPro" id="IPR002347">
    <property type="entry name" value="SDR_fam"/>
</dbReference>
<keyword evidence="14" id="KW-1185">Reference proteome</keyword>
<dbReference type="PANTHER" id="PTHR24322:SF736">
    <property type="entry name" value="RETINOL DEHYDROGENASE 10"/>
    <property type="match status" value="1"/>
</dbReference>
<dbReference type="PANTHER" id="PTHR24322">
    <property type="entry name" value="PKSB"/>
    <property type="match status" value="1"/>
</dbReference>
<dbReference type="InterPro" id="IPR036291">
    <property type="entry name" value="NAD(P)-bd_dom_sf"/>
</dbReference>
<sequence>MNLVAESLALVGRVTWLWLAAVYRAVAPVGLQSRKDVTGWLALVTGAGSGVGRLLALRFAHLGCRVVLWDVNQEGNQATADLIKEAVPGAQVWTYTVDLARRDNIYTAAKQVKSELGDVNILVNNAGIITGCSLLDNDDHLNIKTMEVNALSHLWAVKCFLPGMLRRNRGHVVTVASTAGLFGVPGMVDYSVSKFSAVGLSECLRMELIKRGKTGVKTTVVCPGYIDTGMFRGFKYRFPLLMQELKPTYVADKIIEAVQTDQQMLCLPRMVYMLLMIKGIVPVSVCDALAEFTGVLNTMDDFVGRKND</sequence>
<evidence type="ECO:0000256" key="5">
    <source>
        <dbReference type="ARBA" id="ARBA00022989"/>
    </source>
</evidence>
<evidence type="ECO:0000256" key="2">
    <source>
        <dbReference type="ARBA" id="ARBA00006484"/>
    </source>
</evidence>
<dbReference type="Proteomes" id="UP000271974">
    <property type="component" value="Unassembled WGS sequence"/>
</dbReference>
<keyword evidence="4" id="KW-0521">NADP</keyword>
<evidence type="ECO:0000256" key="9">
    <source>
        <dbReference type="ARBA" id="ARBA00059620"/>
    </source>
</evidence>
<evidence type="ECO:0000256" key="7">
    <source>
        <dbReference type="ARBA" id="ARBA00023098"/>
    </source>
</evidence>
<organism evidence="13 14">
    <name type="scientific">Elysia chlorotica</name>
    <name type="common">Eastern emerald elysia</name>
    <name type="synonym">Sea slug</name>
    <dbReference type="NCBI Taxonomy" id="188477"/>
    <lineage>
        <taxon>Eukaryota</taxon>
        <taxon>Metazoa</taxon>
        <taxon>Spiralia</taxon>
        <taxon>Lophotrochozoa</taxon>
        <taxon>Mollusca</taxon>
        <taxon>Gastropoda</taxon>
        <taxon>Heterobranchia</taxon>
        <taxon>Euthyneura</taxon>
        <taxon>Panpulmonata</taxon>
        <taxon>Sacoglossa</taxon>
        <taxon>Placobranchoidea</taxon>
        <taxon>Plakobranchidae</taxon>
        <taxon>Elysia</taxon>
    </lineage>
</organism>
<proteinExistence type="inferred from homology"/>
<keyword evidence="6" id="KW-0560">Oxidoreductase</keyword>
<name>A0A433T3S5_ELYCH</name>